<dbReference type="InterPro" id="IPR013847">
    <property type="entry name" value="POU"/>
</dbReference>
<protein>
    <recommendedName>
        <fullName evidence="10">POU domain protein</fullName>
    </recommendedName>
</protein>
<accession>A0A8W8MC14</accession>
<evidence type="ECO:0000256" key="3">
    <source>
        <dbReference type="ARBA" id="ARBA00023125"/>
    </source>
</evidence>
<dbReference type="SMART" id="SM00352">
    <property type="entry name" value="POU"/>
    <property type="match status" value="1"/>
</dbReference>
<keyword evidence="3 8" id="KW-0238">DNA-binding</keyword>
<proteinExistence type="inferred from homology"/>
<evidence type="ECO:0000256" key="2">
    <source>
        <dbReference type="ARBA" id="ARBA00023015"/>
    </source>
</evidence>
<evidence type="ECO:0000259" key="12">
    <source>
        <dbReference type="PROSITE" id="PS50071"/>
    </source>
</evidence>
<dbReference type="PROSITE" id="PS50071">
    <property type="entry name" value="HOMEOBOX_2"/>
    <property type="match status" value="1"/>
</dbReference>
<evidence type="ECO:0000256" key="8">
    <source>
        <dbReference type="PROSITE-ProRule" id="PRU00108"/>
    </source>
</evidence>
<dbReference type="SMR" id="A0A8W8MC14"/>
<dbReference type="SUPFAM" id="SSF47413">
    <property type="entry name" value="lambda repressor-like DNA-binding domains"/>
    <property type="match status" value="1"/>
</dbReference>
<feature type="DNA-binding region" description="Homeobox" evidence="8">
    <location>
        <begin position="356"/>
        <end position="415"/>
    </location>
</feature>
<dbReference type="Pfam" id="PF00157">
    <property type="entry name" value="Pou"/>
    <property type="match status" value="1"/>
</dbReference>
<dbReference type="PRINTS" id="PR00028">
    <property type="entry name" value="POUDOMAIN"/>
</dbReference>
<evidence type="ECO:0000256" key="5">
    <source>
        <dbReference type="ARBA" id="ARBA00023163"/>
    </source>
</evidence>
<evidence type="ECO:0000256" key="6">
    <source>
        <dbReference type="ARBA" id="ARBA00023242"/>
    </source>
</evidence>
<evidence type="ECO:0000256" key="4">
    <source>
        <dbReference type="ARBA" id="ARBA00023155"/>
    </source>
</evidence>
<feature type="compositionally biased region" description="Polar residues" evidence="11">
    <location>
        <begin position="8"/>
        <end position="17"/>
    </location>
</feature>
<dbReference type="GO" id="GO:0000978">
    <property type="term" value="F:RNA polymerase II cis-regulatory region sequence-specific DNA binding"/>
    <property type="evidence" value="ECO:0007669"/>
    <property type="project" value="TreeGrafter"/>
</dbReference>
<evidence type="ECO:0000256" key="7">
    <source>
        <dbReference type="ARBA" id="ARBA00061425"/>
    </source>
</evidence>
<dbReference type="PROSITE" id="PS51179">
    <property type="entry name" value="POU_3"/>
    <property type="match status" value="1"/>
</dbReference>
<dbReference type="InterPro" id="IPR010982">
    <property type="entry name" value="Lambda_DNA-bd_dom_sf"/>
</dbReference>
<dbReference type="InterPro" id="IPR001356">
    <property type="entry name" value="HD"/>
</dbReference>
<dbReference type="FunFam" id="1.10.10.60:FF:000051">
    <property type="entry name" value="POU domain protein"/>
    <property type="match status" value="1"/>
</dbReference>
<evidence type="ECO:0000259" key="13">
    <source>
        <dbReference type="PROSITE" id="PS51179"/>
    </source>
</evidence>
<evidence type="ECO:0000313" key="14">
    <source>
        <dbReference type="EnsemblMetazoa" id="G31597.1:cds"/>
    </source>
</evidence>
<feature type="region of interest" description="Disordered" evidence="11">
    <location>
        <begin position="204"/>
        <end position="232"/>
    </location>
</feature>
<keyword evidence="6 8" id="KW-0539">Nucleus</keyword>
<dbReference type="Gene3D" id="1.10.10.60">
    <property type="entry name" value="Homeodomain-like"/>
    <property type="match status" value="1"/>
</dbReference>
<feature type="domain" description="POU-specific" evidence="13">
    <location>
        <begin position="286"/>
        <end position="335"/>
    </location>
</feature>
<organism evidence="14 15">
    <name type="scientific">Magallana gigas</name>
    <name type="common">Pacific oyster</name>
    <name type="synonym">Crassostrea gigas</name>
    <dbReference type="NCBI Taxonomy" id="29159"/>
    <lineage>
        <taxon>Eukaryota</taxon>
        <taxon>Metazoa</taxon>
        <taxon>Spiralia</taxon>
        <taxon>Lophotrochozoa</taxon>
        <taxon>Mollusca</taxon>
        <taxon>Bivalvia</taxon>
        <taxon>Autobranchia</taxon>
        <taxon>Pteriomorphia</taxon>
        <taxon>Ostreida</taxon>
        <taxon>Ostreoidea</taxon>
        <taxon>Ostreidae</taxon>
        <taxon>Magallana</taxon>
    </lineage>
</organism>
<dbReference type="PANTHER" id="PTHR11636:SF5">
    <property type="entry name" value="POU DOMAIN MOTIF 3, ISOFORM F"/>
    <property type="match status" value="1"/>
</dbReference>
<comment type="similarity">
    <text evidence="7">Belongs to the POU transcription factor family. Class-6 subfamily.</text>
</comment>
<dbReference type="InterPro" id="IPR050255">
    <property type="entry name" value="POU_domain_TF"/>
</dbReference>
<dbReference type="InterPro" id="IPR000327">
    <property type="entry name" value="POU_dom"/>
</dbReference>
<dbReference type="Gene3D" id="1.10.260.40">
    <property type="entry name" value="lambda repressor-like DNA-binding domains"/>
    <property type="match status" value="1"/>
</dbReference>
<comment type="subcellular location">
    <subcellularLocation>
        <location evidence="1 8 9">Nucleus</location>
    </subcellularLocation>
</comment>
<dbReference type="InterPro" id="IPR009057">
    <property type="entry name" value="Homeodomain-like_sf"/>
</dbReference>
<dbReference type="GO" id="GO:0005634">
    <property type="term" value="C:nucleus"/>
    <property type="evidence" value="ECO:0007669"/>
    <property type="project" value="UniProtKB-SubCell"/>
</dbReference>
<dbReference type="PANTHER" id="PTHR11636">
    <property type="entry name" value="POU DOMAIN"/>
    <property type="match status" value="1"/>
</dbReference>
<dbReference type="Pfam" id="PF00046">
    <property type="entry name" value="Homeodomain"/>
    <property type="match status" value="1"/>
</dbReference>
<dbReference type="SMART" id="SM00389">
    <property type="entry name" value="HOX"/>
    <property type="match status" value="1"/>
</dbReference>
<evidence type="ECO:0000313" key="15">
    <source>
        <dbReference type="Proteomes" id="UP000005408"/>
    </source>
</evidence>
<dbReference type="SUPFAM" id="SSF46689">
    <property type="entry name" value="Homeodomain-like"/>
    <property type="match status" value="1"/>
</dbReference>
<sequence>MDGDSNDEGTVTESLNGETKPDPAKLAQTAIIKQDVMLSATSTQSPLATRTLPMPTVTLSLTPITDKSGLGSLASPSQLFGQPQVAAPQFFLTGNGAQQFISIPVSLGGGGNHQIQLLTTSNGQIIATNLGGIPGPNSTTQLKPQLWSNFSLGSNQAHSSTTPSSSTSSLGLTNLPQLLTAAAAGAQGQILAVGPQVLNQLSLSHNTTSSSSSHNSQSLTNGHLSQATTQQTAAQSAVQSAVQSAIRNAQSAKINNQSSVSTLSEGLPPSVSQLLPNTVGNSTESTTTQVGQALSATEGPAYSQSAICRFEKLDITPKSAQKIKPVLERWMQEAEERYKNGIQNLTDFIGSEPSKKRKRRTSFTPQALEVLNNFFERNTHPSGAEMTELSDKLNYDREVIRVWFCNKRQALKNTIKKLKQETP</sequence>
<dbReference type="AlphaFoldDB" id="A0A8W8MC14"/>
<keyword evidence="15" id="KW-1185">Reference proteome</keyword>
<name>A0A8W8MC14_MAGGI</name>
<keyword evidence="2" id="KW-0805">Transcription regulation</keyword>
<dbReference type="PROSITE" id="PS00465">
    <property type="entry name" value="POU_2"/>
    <property type="match status" value="1"/>
</dbReference>
<feature type="domain" description="Homeobox" evidence="12">
    <location>
        <begin position="354"/>
        <end position="414"/>
    </location>
</feature>
<keyword evidence="5 10" id="KW-0804">Transcription</keyword>
<feature type="region of interest" description="Disordered" evidence="11">
    <location>
        <begin position="1"/>
        <end position="23"/>
    </location>
</feature>
<keyword evidence="4 8" id="KW-0371">Homeobox</keyword>
<reference evidence="14" key="1">
    <citation type="submission" date="2022-08" db="UniProtKB">
        <authorList>
            <consortium name="EnsemblMetazoa"/>
        </authorList>
    </citation>
    <scope>IDENTIFICATION</scope>
    <source>
        <strain evidence="14">05x7-T-G4-1.051#20</strain>
    </source>
</reference>
<dbReference type="GO" id="GO:0000981">
    <property type="term" value="F:DNA-binding transcription factor activity, RNA polymerase II-specific"/>
    <property type="evidence" value="ECO:0007669"/>
    <property type="project" value="TreeGrafter"/>
</dbReference>
<evidence type="ECO:0000256" key="10">
    <source>
        <dbReference type="RuleBase" id="RU361194"/>
    </source>
</evidence>
<dbReference type="EnsemblMetazoa" id="G31597.1">
    <property type="protein sequence ID" value="G31597.1:cds"/>
    <property type="gene ID" value="G31597"/>
</dbReference>
<dbReference type="CDD" id="cd00086">
    <property type="entry name" value="homeodomain"/>
    <property type="match status" value="1"/>
</dbReference>
<dbReference type="Proteomes" id="UP000005408">
    <property type="component" value="Unassembled WGS sequence"/>
</dbReference>
<evidence type="ECO:0000256" key="1">
    <source>
        <dbReference type="ARBA" id="ARBA00004123"/>
    </source>
</evidence>
<evidence type="ECO:0000256" key="9">
    <source>
        <dbReference type="RuleBase" id="RU000682"/>
    </source>
</evidence>
<evidence type="ECO:0000256" key="11">
    <source>
        <dbReference type="SAM" id="MobiDB-lite"/>
    </source>
</evidence>